<dbReference type="InterPro" id="IPR001130">
    <property type="entry name" value="TatD-like"/>
</dbReference>
<evidence type="ECO:0000256" key="3">
    <source>
        <dbReference type="PIRSR" id="PIRSR005902-1"/>
    </source>
</evidence>
<dbReference type="PANTHER" id="PTHR46124">
    <property type="entry name" value="D-AMINOACYL-TRNA DEACYLASE"/>
    <property type="match status" value="1"/>
</dbReference>
<evidence type="ECO:0000313" key="4">
    <source>
        <dbReference type="EMBL" id="OGH78587.1"/>
    </source>
</evidence>
<dbReference type="GO" id="GO:0004536">
    <property type="term" value="F:DNA nuclease activity"/>
    <property type="evidence" value="ECO:0007669"/>
    <property type="project" value="InterPro"/>
</dbReference>
<evidence type="ECO:0000256" key="2">
    <source>
        <dbReference type="ARBA" id="ARBA00022801"/>
    </source>
</evidence>
<proteinExistence type="predicted"/>
<dbReference type="InterPro" id="IPR032466">
    <property type="entry name" value="Metal_Hydrolase"/>
</dbReference>
<gene>
    <name evidence="4" type="ORF">A2983_02910</name>
</gene>
<dbReference type="PIRSF" id="PIRSF005902">
    <property type="entry name" value="DNase_TatD"/>
    <property type="match status" value="1"/>
</dbReference>
<feature type="binding site" evidence="3">
    <location>
        <position position="173"/>
    </location>
    <ligand>
        <name>a divalent metal cation</name>
        <dbReference type="ChEBI" id="CHEBI:60240"/>
        <label>2</label>
    </ligand>
</feature>
<reference evidence="4 5" key="1">
    <citation type="journal article" date="2016" name="Nat. Commun.">
        <title>Thousands of microbial genomes shed light on interconnected biogeochemical processes in an aquifer system.</title>
        <authorList>
            <person name="Anantharaman K."/>
            <person name="Brown C.T."/>
            <person name="Hug L.A."/>
            <person name="Sharon I."/>
            <person name="Castelle C.J."/>
            <person name="Probst A.J."/>
            <person name="Thomas B.C."/>
            <person name="Singh A."/>
            <person name="Wilkins M.J."/>
            <person name="Karaoz U."/>
            <person name="Brodie E.L."/>
            <person name="Williams K.H."/>
            <person name="Hubbard S.S."/>
            <person name="Banfield J.F."/>
        </authorList>
    </citation>
    <scope>NUCLEOTIDE SEQUENCE [LARGE SCALE GENOMIC DNA]</scope>
</reference>
<evidence type="ECO:0008006" key="6">
    <source>
        <dbReference type="Google" id="ProtNLM"/>
    </source>
</evidence>
<feature type="binding site" evidence="3">
    <location>
        <position position="106"/>
    </location>
    <ligand>
        <name>a divalent metal cation</name>
        <dbReference type="ChEBI" id="CHEBI:60240"/>
        <label>1</label>
    </ligand>
</feature>
<dbReference type="InterPro" id="IPR018228">
    <property type="entry name" value="DNase_TatD-rel_CS"/>
</dbReference>
<dbReference type="GO" id="GO:0016788">
    <property type="term" value="F:hydrolase activity, acting on ester bonds"/>
    <property type="evidence" value="ECO:0007669"/>
    <property type="project" value="InterPro"/>
</dbReference>
<organism evidence="4 5">
    <name type="scientific">Candidatus Magasanikbacteria bacterium RIFCSPLOWO2_01_FULL_40_15</name>
    <dbReference type="NCBI Taxonomy" id="1798686"/>
    <lineage>
        <taxon>Bacteria</taxon>
        <taxon>Candidatus Magasanikiibacteriota</taxon>
    </lineage>
</organism>
<dbReference type="EMBL" id="MFQH01000006">
    <property type="protein sequence ID" value="OGH78587.1"/>
    <property type="molecule type" value="Genomic_DNA"/>
</dbReference>
<evidence type="ECO:0000256" key="1">
    <source>
        <dbReference type="ARBA" id="ARBA00022723"/>
    </source>
</evidence>
<dbReference type="AlphaFoldDB" id="A0A1F6N3U6"/>
<dbReference type="NCBIfam" id="TIGR00010">
    <property type="entry name" value="YchF/TatD family DNA exonuclease"/>
    <property type="match status" value="1"/>
</dbReference>
<evidence type="ECO:0000313" key="5">
    <source>
        <dbReference type="Proteomes" id="UP000177040"/>
    </source>
</evidence>
<feature type="binding site" evidence="3">
    <location>
        <position position="148"/>
    </location>
    <ligand>
        <name>a divalent metal cation</name>
        <dbReference type="ChEBI" id="CHEBI:60240"/>
        <label>2</label>
    </ligand>
</feature>
<dbReference type="InterPro" id="IPR015991">
    <property type="entry name" value="TatD/YcfH-like"/>
</dbReference>
<dbReference type="SUPFAM" id="SSF51556">
    <property type="entry name" value="Metallo-dependent hydrolases"/>
    <property type="match status" value="1"/>
</dbReference>
<dbReference type="PROSITE" id="PS01090">
    <property type="entry name" value="TATD_2"/>
    <property type="match status" value="1"/>
</dbReference>
<feature type="binding site" evidence="3">
    <location>
        <position position="8"/>
    </location>
    <ligand>
        <name>a divalent metal cation</name>
        <dbReference type="ChEBI" id="CHEBI:60240"/>
        <label>1</label>
    </ligand>
</feature>
<dbReference type="CDD" id="cd01310">
    <property type="entry name" value="TatD_DNAse"/>
    <property type="match status" value="1"/>
</dbReference>
<dbReference type="FunFam" id="3.20.20.140:FF:000005">
    <property type="entry name" value="TatD family hydrolase"/>
    <property type="match status" value="1"/>
</dbReference>
<dbReference type="Gene3D" id="3.20.20.140">
    <property type="entry name" value="Metal-dependent hydrolases"/>
    <property type="match status" value="1"/>
</dbReference>
<dbReference type="GO" id="GO:0046872">
    <property type="term" value="F:metal ion binding"/>
    <property type="evidence" value="ECO:0007669"/>
    <property type="project" value="UniProtKB-KW"/>
</dbReference>
<dbReference type="PROSITE" id="PS01091">
    <property type="entry name" value="TATD_3"/>
    <property type="match status" value="1"/>
</dbReference>
<feature type="binding site" evidence="3">
    <location>
        <position position="6"/>
    </location>
    <ligand>
        <name>a divalent metal cation</name>
        <dbReference type="ChEBI" id="CHEBI:60240"/>
        <label>1</label>
    </ligand>
</feature>
<dbReference type="Proteomes" id="UP000177040">
    <property type="component" value="Unassembled WGS sequence"/>
</dbReference>
<accession>A0A1F6N3U6</accession>
<keyword evidence="2" id="KW-0378">Hydrolase</keyword>
<comment type="caution">
    <text evidence="4">The sequence shown here is derived from an EMBL/GenBank/DDBJ whole genome shotgun (WGS) entry which is preliminary data.</text>
</comment>
<dbReference type="PANTHER" id="PTHR46124:SF2">
    <property type="entry name" value="D-AMINOACYL-TRNA DEACYLASE"/>
    <property type="match status" value="1"/>
</dbReference>
<feature type="binding site" evidence="3">
    <location>
        <position position="230"/>
    </location>
    <ligand>
        <name>a divalent metal cation</name>
        <dbReference type="ChEBI" id="CHEBI:60240"/>
        <label>1</label>
    </ligand>
</feature>
<name>A0A1F6N3U6_9BACT</name>
<keyword evidence="1 3" id="KW-0479">Metal-binding</keyword>
<dbReference type="Pfam" id="PF01026">
    <property type="entry name" value="TatD_DNase"/>
    <property type="match status" value="1"/>
</dbReference>
<protein>
    <recommendedName>
        <fullName evidence="6">Hydrolase TatD</fullName>
    </recommendedName>
</protein>
<sequence length="283" mass="33022">MIIDTHCHLQFKGQDADREKIIERCRVRGIILNLVGTQKDTSKKAVLLARENSDMYASIGTHPNHLFPTYIDEEESQFMSREEDFDEVYYEEIYNIAPEKIIGIGECGLDLFHLPPDVPRETVLDKQKKVFKKQVAFAIRHEVPLIIHVRDAHEHMIELLKTIELPKQRGTIHCYTGNWQYAQEYLKLGFYLGFTGVITFPAKKTNPAQQESLWEVIRNMPENKILVETDAPYLAPQKYRGERCEPWMTEECVAKIAELRDKDAKEMEEIIFANSKQLFHKIK</sequence>